<evidence type="ECO:0000256" key="3">
    <source>
        <dbReference type="ARBA" id="ARBA00022679"/>
    </source>
</evidence>
<dbReference type="EMBL" id="JAKKPZ010000004">
    <property type="protein sequence ID" value="KAI1722120.1"/>
    <property type="molecule type" value="Genomic_DNA"/>
</dbReference>
<comment type="pathway">
    <text evidence="1">Cofactor biosynthesis; ubiquinone biosynthesis.</text>
</comment>
<evidence type="ECO:0000256" key="5">
    <source>
        <dbReference type="ARBA" id="ARBA00022840"/>
    </source>
</evidence>
<name>A0AAD4R4H9_9BILA</name>
<dbReference type="Pfam" id="PF03109">
    <property type="entry name" value="ABC1"/>
    <property type="match status" value="1"/>
</dbReference>
<dbReference type="PANTHER" id="PTHR43851:SF3">
    <property type="entry name" value="COENZYME Q8"/>
    <property type="match status" value="1"/>
</dbReference>
<dbReference type="GO" id="GO:0005524">
    <property type="term" value="F:ATP binding"/>
    <property type="evidence" value="ECO:0007669"/>
    <property type="project" value="UniProtKB-KW"/>
</dbReference>
<comment type="caution">
    <text evidence="7">The sequence shown here is derived from an EMBL/GenBank/DDBJ whole genome shotgun (WGS) entry which is preliminary data.</text>
</comment>
<evidence type="ECO:0000256" key="4">
    <source>
        <dbReference type="ARBA" id="ARBA00022741"/>
    </source>
</evidence>
<dbReference type="GO" id="GO:0006744">
    <property type="term" value="P:ubiquinone biosynthetic process"/>
    <property type="evidence" value="ECO:0007669"/>
    <property type="project" value="TreeGrafter"/>
</dbReference>
<organism evidence="7 8">
    <name type="scientific">Ditylenchus destructor</name>
    <dbReference type="NCBI Taxonomy" id="166010"/>
    <lineage>
        <taxon>Eukaryota</taxon>
        <taxon>Metazoa</taxon>
        <taxon>Ecdysozoa</taxon>
        <taxon>Nematoda</taxon>
        <taxon>Chromadorea</taxon>
        <taxon>Rhabditida</taxon>
        <taxon>Tylenchina</taxon>
        <taxon>Tylenchomorpha</taxon>
        <taxon>Sphaerularioidea</taxon>
        <taxon>Anguinidae</taxon>
        <taxon>Anguininae</taxon>
        <taxon>Ditylenchus</taxon>
    </lineage>
</organism>
<keyword evidence="4" id="KW-0547">Nucleotide-binding</keyword>
<dbReference type="InterPro" id="IPR011009">
    <property type="entry name" value="Kinase-like_dom_sf"/>
</dbReference>
<accession>A0AAD4R4H9</accession>
<evidence type="ECO:0000259" key="6">
    <source>
        <dbReference type="Pfam" id="PF03109"/>
    </source>
</evidence>
<evidence type="ECO:0000313" key="7">
    <source>
        <dbReference type="EMBL" id="KAI1722120.1"/>
    </source>
</evidence>
<comment type="similarity">
    <text evidence="2">Belongs to the protein kinase superfamily. ADCK protein kinase family.</text>
</comment>
<keyword evidence="3" id="KW-0808">Transferase</keyword>
<dbReference type="SUPFAM" id="SSF56112">
    <property type="entry name" value="Protein kinase-like (PK-like)"/>
    <property type="match status" value="1"/>
</dbReference>
<dbReference type="CDD" id="cd13970">
    <property type="entry name" value="ABC1_ADCK3"/>
    <property type="match status" value="1"/>
</dbReference>
<evidence type="ECO:0000256" key="2">
    <source>
        <dbReference type="ARBA" id="ARBA00009670"/>
    </source>
</evidence>
<feature type="domain" description="ABC1 atypical kinase-like" evidence="6">
    <location>
        <begin position="354"/>
        <end position="598"/>
    </location>
</feature>
<dbReference type="InterPro" id="IPR051409">
    <property type="entry name" value="Atypical_kinase_ADCK"/>
</dbReference>
<dbReference type="AlphaFoldDB" id="A0AAD4R4H9"/>
<protein>
    <submittedName>
        <fullName evidence="7">ABC1 family domain-containing protein</fullName>
    </submittedName>
</protein>
<dbReference type="InterPro" id="IPR004147">
    <property type="entry name" value="ABC1_dom"/>
</dbReference>
<dbReference type="GO" id="GO:0016740">
    <property type="term" value="F:transferase activity"/>
    <property type="evidence" value="ECO:0007669"/>
    <property type="project" value="UniProtKB-KW"/>
</dbReference>
<proteinExistence type="inferred from homology"/>
<evidence type="ECO:0000313" key="8">
    <source>
        <dbReference type="Proteomes" id="UP001201812"/>
    </source>
</evidence>
<keyword evidence="5" id="KW-0067">ATP-binding</keyword>
<dbReference type="Proteomes" id="UP001201812">
    <property type="component" value="Unassembled WGS sequence"/>
</dbReference>
<reference evidence="7" key="1">
    <citation type="submission" date="2022-01" db="EMBL/GenBank/DDBJ databases">
        <title>Genome Sequence Resource for Two Populations of Ditylenchus destructor, the Migratory Endoparasitic Phytonematode.</title>
        <authorList>
            <person name="Zhang H."/>
            <person name="Lin R."/>
            <person name="Xie B."/>
        </authorList>
    </citation>
    <scope>NUCLEOTIDE SEQUENCE</scope>
    <source>
        <strain evidence="7">BazhouSP</strain>
    </source>
</reference>
<keyword evidence="8" id="KW-1185">Reference proteome</keyword>
<dbReference type="InterPro" id="IPR034646">
    <property type="entry name" value="ADCK3_dom"/>
</dbReference>
<dbReference type="PANTHER" id="PTHR43851">
    <property type="match status" value="1"/>
</dbReference>
<gene>
    <name evidence="7" type="ORF">DdX_04425</name>
</gene>
<sequence length="691" mass="77348">MKLGSLRSFIIFLENRTCCKVFIYESIIGTGMLKKKGGGSPFKELGYWCRAFAELGRSQMGYELRHSNDNLRKTALRAAVCGGDVRSAGQLPRNDANESLPTDILGRVQVVAAGVNTFTQLIAHGVYPGYGGYEVTTPTTPIGTNPNGIGIVPNETTRMTAAGPSSIVPPATSVASKRKVMDDGVSAEEEAFLIKAAKEVGVIFPEKVTSPQQVQSPQIEPLVQEAYRPVLPKNYEINFDTEMNKAMSSSKERAIPTSRLARVANFGRLAFGLGGGAMAEVTRRTFGINQDKTDSAMKKVMSPNTNPFLTEANAQRIVETLCRVRGAALKLGQMLSIQDEELVPSYLLQIFERVRQSADFMPTYQVHRQLEKELGKDWRARFREFSEMPFAAASIGQVHKGVALDGKEVAVKIQYPGVADSIDSDINNLMSVMNWGNIFPKGIFLDNFVSVARRELKAECDYVREAKAINVFRRLLRDDPNYYAPAVYPDLSGKRILTTEYVRGKSVDACISEPQIVRDYISTKFIELCLNEIFVWRFMQTDPNWSNFMLGRHPETGESRLILLDFGASRSYKKNFVDHYMHIIRGAYEGDRDKVLKYSREIGFLTGYESKMMEKAHCDSTMIMVMLEHRLTSPPDEIYSLHRKLSGSYLIATKLKAIVSCGPLFDEIYRKYKFGPDPEGDAAVDPIFRQE</sequence>
<evidence type="ECO:0000256" key="1">
    <source>
        <dbReference type="ARBA" id="ARBA00004749"/>
    </source>
</evidence>